<dbReference type="SUPFAM" id="SSF51261">
    <property type="entry name" value="Duplicated hybrid motif"/>
    <property type="match status" value="1"/>
</dbReference>
<feature type="signal peptide" evidence="1">
    <location>
        <begin position="1"/>
        <end position="24"/>
    </location>
</feature>
<dbReference type="Gene3D" id="2.70.70.10">
    <property type="entry name" value="Glucose Permease (Domain IIA)"/>
    <property type="match status" value="1"/>
</dbReference>
<evidence type="ECO:0000313" key="3">
    <source>
        <dbReference type="EMBL" id="KKS83942.1"/>
    </source>
</evidence>
<dbReference type="AlphaFoldDB" id="A0A0G1CEH7"/>
<evidence type="ECO:0000259" key="2">
    <source>
        <dbReference type="Pfam" id="PF01551"/>
    </source>
</evidence>
<name>A0A0G1CEH7_9BACT</name>
<dbReference type="Pfam" id="PF01551">
    <property type="entry name" value="Peptidase_M23"/>
    <property type="match status" value="1"/>
</dbReference>
<proteinExistence type="predicted"/>
<dbReference type="EMBL" id="LCFB01000029">
    <property type="protein sequence ID" value="KKS83942.1"/>
    <property type="molecule type" value="Genomic_DNA"/>
</dbReference>
<comment type="caution">
    <text evidence="3">The sequence shown here is derived from an EMBL/GenBank/DDBJ whole genome shotgun (WGS) entry which is preliminary data.</text>
</comment>
<dbReference type="NCBIfam" id="NF047446">
    <property type="entry name" value="barrel_OmpL47"/>
    <property type="match status" value="1"/>
</dbReference>
<evidence type="ECO:0000313" key="4">
    <source>
        <dbReference type="Proteomes" id="UP000034543"/>
    </source>
</evidence>
<dbReference type="InterPro" id="IPR011055">
    <property type="entry name" value="Dup_hybrid_motif"/>
</dbReference>
<reference evidence="3 4" key="1">
    <citation type="journal article" date="2015" name="Nature">
        <title>rRNA introns, odd ribosomes, and small enigmatic genomes across a large radiation of phyla.</title>
        <authorList>
            <person name="Brown C.T."/>
            <person name="Hug L.A."/>
            <person name="Thomas B.C."/>
            <person name="Sharon I."/>
            <person name="Castelle C.J."/>
            <person name="Singh A."/>
            <person name="Wilkins M.J."/>
            <person name="Williams K.H."/>
            <person name="Banfield J.F."/>
        </authorList>
    </citation>
    <scope>NUCLEOTIDE SEQUENCE [LARGE SCALE GENOMIC DNA]</scope>
</reference>
<dbReference type="STRING" id="1618436.UV59_C0029G0014"/>
<dbReference type="PANTHER" id="PTHR21666:SF270">
    <property type="entry name" value="MUREIN HYDROLASE ACTIVATOR ENVC"/>
    <property type="match status" value="1"/>
</dbReference>
<dbReference type="CDD" id="cd12797">
    <property type="entry name" value="M23_peptidase"/>
    <property type="match status" value="1"/>
</dbReference>
<dbReference type="PANTHER" id="PTHR21666">
    <property type="entry name" value="PEPTIDASE-RELATED"/>
    <property type="match status" value="1"/>
</dbReference>
<dbReference type="GO" id="GO:0004222">
    <property type="term" value="F:metalloendopeptidase activity"/>
    <property type="evidence" value="ECO:0007669"/>
    <property type="project" value="TreeGrafter"/>
</dbReference>
<protein>
    <submittedName>
        <fullName evidence="3">Membrane protein metalloendopeptidase</fullName>
    </submittedName>
</protein>
<feature type="chain" id="PRO_5002536259" evidence="1">
    <location>
        <begin position="25"/>
        <end position="779"/>
    </location>
</feature>
<gene>
    <name evidence="3" type="ORF">UV59_C0029G0014</name>
</gene>
<dbReference type="Proteomes" id="UP000034543">
    <property type="component" value="Unassembled WGS sequence"/>
</dbReference>
<dbReference type="InterPro" id="IPR050570">
    <property type="entry name" value="Cell_wall_metabolism_enzyme"/>
</dbReference>
<evidence type="ECO:0000256" key="1">
    <source>
        <dbReference type="SAM" id="SignalP"/>
    </source>
</evidence>
<sequence>MRFKRFIQLVCVLTLLSLFSSTQIKQTLALETTVRDYGLTPANPYVDTGIDVRIGDYLTIRQLSDTSAALYVEGMTVPWIATPGDPGCVAGPNFTLPGVRCWSLIARIGSSNPFYVGFSLNFPVLQTGRLYLGINHELPFIASGFFTVRVIANYVPPPLPPTPFLELPWNHQSSNLPFDKAALEINSYFDHEYPLLSIGGIEPEGSIGVLSFDGLKIPERFYSSHDGYDWGKSAGATIGEPVLAAASGCAIFKNDCGACDNAILINHGNYYQTRYYHLQSTDLVINSTTQCVNVTQGQMIGRVGFSGNVQPPGESGSHLHFMVIEDKDRDGDFEDNIPDGLTDPFGWQSEATDPWPNYSWVVGEDTDAITYYGNDSHYLWLHPIPDLNADLPTNGGFFEFQNLKLNFPQNAVKEKTKLEILLAPFVTVSETLESVGTSFIITLKNFFNTPVTTLDQLYSITFDYSNEDLSRVNPETLTIYSSEDGVNWVPEITDLNSTTKTASATLQHLTHFALIGERLDTEPPVTHHDFSQQLNPAEQDLALPDNNDNEAIFPSAVNLTMLPTDNFSGVDYTLYKLNNSDWQEYSAPLEFSEAGTYTLEYYSVDQHENIEETKTTTFEIQFPEIIPEAMITVNPTNFSIQLTATGSGELIHHEEQLAEEKVSHTFSDAFNQSLTLLTKPAHTWLYDQLKVEELTYSPTLESTASGILTVSGLKDKKGVVTMLTTWKTPDYLLTVFFERWTNRTYVVKTEGKQVLSSEKLPGLHLLVLTSNKGIFEYNY</sequence>
<dbReference type="InterPro" id="IPR058094">
    <property type="entry name" value="Ig-like_OmpL47-like"/>
</dbReference>
<dbReference type="Gene3D" id="2.60.120.430">
    <property type="entry name" value="Galactose-binding lectin"/>
    <property type="match status" value="1"/>
</dbReference>
<keyword evidence="1" id="KW-0732">Signal</keyword>
<feature type="domain" description="M23ase beta-sheet core" evidence="2">
    <location>
        <begin position="225"/>
        <end position="327"/>
    </location>
</feature>
<organism evidence="3 4">
    <name type="scientific">Candidatus Gottesmanbacteria bacterium GW2011_GWA1_43_11</name>
    <dbReference type="NCBI Taxonomy" id="1618436"/>
    <lineage>
        <taxon>Bacteria</taxon>
        <taxon>Candidatus Gottesmaniibacteriota</taxon>
    </lineage>
</organism>
<dbReference type="InterPro" id="IPR016047">
    <property type="entry name" value="M23ase_b-sheet_dom"/>
</dbReference>
<accession>A0A0G1CEH7</accession>
<dbReference type="Gene3D" id="3.30.1920.20">
    <property type="match status" value="1"/>
</dbReference>